<dbReference type="InterPro" id="IPR036728">
    <property type="entry name" value="PBP_GOBP_sf"/>
</dbReference>
<dbReference type="EMBL" id="JARGDH010000005">
    <property type="protein sequence ID" value="KAL0268547.1"/>
    <property type="molecule type" value="Genomic_DNA"/>
</dbReference>
<dbReference type="InterPro" id="IPR006170">
    <property type="entry name" value="PBP/GOBP"/>
</dbReference>
<dbReference type="SUPFAM" id="SSF47565">
    <property type="entry name" value="Insect pheromone/odorant-binding proteins"/>
    <property type="match status" value="1"/>
</dbReference>
<dbReference type="GO" id="GO:0005549">
    <property type="term" value="F:odorant binding"/>
    <property type="evidence" value="ECO:0007669"/>
    <property type="project" value="InterPro"/>
</dbReference>
<dbReference type="AlphaFoldDB" id="A0AAW2HFI7"/>
<name>A0AAW2HFI7_9NEOP</name>
<organism evidence="2">
    <name type="scientific">Menopon gallinae</name>
    <name type="common">poultry shaft louse</name>
    <dbReference type="NCBI Taxonomy" id="328185"/>
    <lineage>
        <taxon>Eukaryota</taxon>
        <taxon>Metazoa</taxon>
        <taxon>Ecdysozoa</taxon>
        <taxon>Arthropoda</taxon>
        <taxon>Hexapoda</taxon>
        <taxon>Insecta</taxon>
        <taxon>Pterygota</taxon>
        <taxon>Neoptera</taxon>
        <taxon>Paraneoptera</taxon>
        <taxon>Psocodea</taxon>
        <taxon>Troctomorpha</taxon>
        <taxon>Phthiraptera</taxon>
        <taxon>Amblycera</taxon>
        <taxon>Menoponidae</taxon>
        <taxon>Menopon</taxon>
    </lineage>
</organism>
<evidence type="ECO:0000256" key="1">
    <source>
        <dbReference type="SAM" id="SignalP"/>
    </source>
</evidence>
<dbReference type="CDD" id="cd23992">
    <property type="entry name" value="PBP_GOBP"/>
    <property type="match status" value="1"/>
</dbReference>
<keyword evidence="1" id="KW-0732">Signal</keyword>
<feature type="signal peptide" evidence="1">
    <location>
        <begin position="1"/>
        <end position="17"/>
    </location>
</feature>
<dbReference type="Gene3D" id="1.10.238.20">
    <property type="entry name" value="Pheromone/general odorant binding protein domain"/>
    <property type="match status" value="1"/>
</dbReference>
<gene>
    <name evidence="2" type="ORF">PYX00_010448</name>
</gene>
<feature type="chain" id="PRO_5043721855" evidence="1">
    <location>
        <begin position="18"/>
        <end position="127"/>
    </location>
</feature>
<accession>A0AAW2HFI7</accession>
<comment type="caution">
    <text evidence="2">The sequence shown here is derived from an EMBL/GenBank/DDBJ whole genome shotgun (WGS) entry which is preliminary data.</text>
</comment>
<evidence type="ECO:0000313" key="2">
    <source>
        <dbReference type="EMBL" id="KAL0268547.1"/>
    </source>
</evidence>
<reference evidence="2" key="1">
    <citation type="journal article" date="2024" name="Gigascience">
        <title>Chromosome-level genome of the poultry shaft louse Menopon gallinae provides insight into the host-switching and adaptive evolution of parasitic lice.</title>
        <authorList>
            <person name="Xu Y."/>
            <person name="Ma L."/>
            <person name="Liu S."/>
            <person name="Liang Y."/>
            <person name="Liu Q."/>
            <person name="He Z."/>
            <person name="Tian L."/>
            <person name="Duan Y."/>
            <person name="Cai W."/>
            <person name="Li H."/>
            <person name="Song F."/>
        </authorList>
    </citation>
    <scope>NUCLEOTIDE SEQUENCE</scope>
    <source>
        <strain evidence="2">Cailab_2023a</strain>
    </source>
</reference>
<protein>
    <submittedName>
        <fullName evidence="2">Uncharacterized protein</fullName>
    </submittedName>
</protein>
<dbReference type="Pfam" id="PF01395">
    <property type="entry name" value="PBP_GOBP"/>
    <property type="match status" value="1"/>
</dbReference>
<sequence>MALKLFVCLSLVAFAAAADNIPLDETAQKVVDECKQKYNVTDEQAIEVTRKSAEATPEIKDFFLCVTQNLGMFDGVNWNAEAIKNVVKEDEKMKYVEECMEKDVKTMEARERSLALVVCCMEKDAFL</sequence>
<proteinExistence type="predicted"/>